<protein>
    <recommendedName>
        <fullName evidence="3">histidine kinase</fullName>
        <ecNumber evidence="3">2.7.13.3</ecNumber>
    </recommendedName>
</protein>
<dbReference type="SUPFAM" id="SSF158472">
    <property type="entry name" value="HAMP domain-like"/>
    <property type="match status" value="1"/>
</dbReference>
<feature type="domain" description="Histidine kinase" evidence="13">
    <location>
        <begin position="183"/>
        <end position="399"/>
    </location>
</feature>
<dbReference type="PANTHER" id="PTHR45436">
    <property type="entry name" value="SENSOR HISTIDINE KINASE YKOH"/>
    <property type="match status" value="1"/>
</dbReference>
<dbReference type="InterPro" id="IPR003660">
    <property type="entry name" value="HAMP_dom"/>
</dbReference>
<dbReference type="CDD" id="cd00082">
    <property type="entry name" value="HisKA"/>
    <property type="match status" value="1"/>
</dbReference>
<dbReference type="PRINTS" id="PR00344">
    <property type="entry name" value="BCTRLSENSOR"/>
</dbReference>
<evidence type="ECO:0000256" key="9">
    <source>
        <dbReference type="ARBA" id="ARBA00023012"/>
    </source>
</evidence>
<dbReference type="Pfam" id="PF00672">
    <property type="entry name" value="HAMP"/>
    <property type="match status" value="1"/>
</dbReference>
<keyword evidence="8 12" id="KW-1133">Transmembrane helix</keyword>
<proteinExistence type="predicted"/>
<evidence type="ECO:0000259" key="13">
    <source>
        <dbReference type="PROSITE" id="PS50109"/>
    </source>
</evidence>
<keyword evidence="7 15" id="KW-0418">Kinase</keyword>
<dbReference type="InterPro" id="IPR003594">
    <property type="entry name" value="HATPase_dom"/>
</dbReference>
<evidence type="ECO:0000256" key="8">
    <source>
        <dbReference type="ARBA" id="ARBA00022989"/>
    </source>
</evidence>
<evidence type="ECO:0000313" key="16">
    <source>
        <dbReference type="Proteomes" id="UP000642509"/>
    </source>
</evidence>
<feature type="region of interest" description="Disordered" evidence="11">
    <location>
        <begin position="379"/>
        <end position="399"/>
    </location>
</feature>
<evidence type="ECO:0000313" key="15">
    <source>
        <dbReference type="EMBL" id="GGO40978.1"/>
    </source>
</evidence>
<evidence type="ECO:0000256" key="5">
    <source>
        <dbReference type="ARBA" id="ARBA00022679"/>
    </source>
</evidence>
<organism evidence="15 16">
    <name type="scientific">Citricoccus zhacaiensis</name>
    <dbReference type="NCBI Taxonomy" id="489142"/>
    <lineage>
        <taxon>Bacteria</taxon>
        <taxon>Bacillati</taxon>
        <taxon>Actinomycetota</taxon>
        <taxon>Actinomycetes</taxon>
        <taxon>Micrococcales</taxon>
        <taxon>Micrococcaceae</taxon>
        <taxon>Citricoccus</taxon>
    </lineage>
</organism>
<dbReference type="Pfam" id="PF02518">
    <property type="entry name" value="HATPase_c"/>
    <property type="match status" value="1"/>
</dbReference>
<dbReference type="SMART" id="SM00387">
    <property type="entry name" value="HATPase_c"/>
    <property type="match status" value="1"/>
</dbReference>
<evidence type="ECO:0000256" key="3">
    <source>
        <dbReference type="ARBA" id="ARBA00012438"/>
    </source>
</evidence>
<evidence type="ECO:0000256" key="12">
    <source>
        <dbReference type="SAM" id="Phobius"/>
    </source>
</evidence>
<evidence type="ECO:0000256" key="7">
    <source>
        <dbReference type="ARBA" id="ARBA00022777"/>
    </source>
</evidence>
<dbReference type="InterPro" id="IPR003661">
    <property type="entry name" value="HisK_dim/P_dom"/>
</dbReference>
<dbReference type="Pfam" id="PF00512">
    <property type="entry name" value="HisKA"/>
    <property type="match status" value="1"/>
</dbReference>
<dbReference type="InterPro" id="IPR050428">
    <property type="entry name" value="TCS_sensor_his_kinase"/>
</dbReference>
<keyword evidence="5" id="KW-0808">Transferase</keyword>
<dbReference type="SMART" id="SM00388">
    <property type="entry name" value="HisKA"/>
    <property type="match status" value="1"/>
</dbReference>
<dbReference type="RefSeq" id="WP_229672091.1">
    <property type="nucleotide sequence ID" value="NZ_BAAAOU010000003.1"/>
</dbReference>
<dbReference type="CDD" id="cd06225">
    <property type="entry name" value="HAMP"/>
    <property type="match status" value="1"/>
</dbReference>
<evidence type="ECO:0000256" key="6">
    <source>
        <dbReference type="ARBA" id="ARBA00022692"/>
    </source>
</evidence>
<dbReference type="Gene3D" id="1.10.287.130">
    <property type="match status" value="1"/>
</dbReference>
<gene>
    <name evidence="15" type="ORF">GCM10010977_04160</name>
</gene>
<keyword evidence="4" id="KW-0597">Phosphoprotein</keyword>
<comment type="caution">
    <text evidence="15">The sequence shown here is derived from an EMBL/GenBank/DDBJ whole genome shotgun (WGS) entry which is preliminary data.</text>
</comment>
<dbReference type="InterPro" id="IPR004358">
    <property type="entry name" value="Sig_transdc_His_kin-like_C"/>
</dbReference>
<keyword evidence="10 12" id="KW-0472">Membrane</keyword>
<dbReference type="EMBL" id="BMLQ01000001">
    <property type="protein sequence ID" value="GGO40978.1"/>
    <property type="molecule type" value="Genomic_DNA"/>
</dbReference>
<evidence type="ECO:0000256" key="11">
    <source>
        <dbReference type="SAM" id="MobiDB-lite"/>
    </source>
</evidence>
<dbReference type="SUPFAM" id="SSF55874">
    <property type="entry name" value="ATPase domain of HSP90 chaperone/DNA topoisomerase II/histidine kinase"/>
    <property type="match status" value="1"/>
</dbReference>
<dbReference type="PANTHER" id="PTHR45436:SF5">
    <property type="entry name" value="SENSOR HISTIDINE KINASE TRCS"/>
    <property type="match status" value="1"/>
</dbReference>
<comment type="subcellular location">
    <subcellularLocation>
        <location evidence="2">Cell membrane</location>
    </subcellularLocation>
</comment>
<name>A0ABQ2LNP2_9MICC</name>
<feature type="domain" description="HAMP" evidence="14">
    <location>
        <begin position="122"/>
        <end position="175"/>
    </location>
</feature>
<evidence type="ECO:0000256" key="2">
    <source>
        <dbReference type="ARBA" id="ARBA00004236"/>
    </source>
</evidence>
<dbReference type="SUPFAM" id="SSF47384">
    <property type="entry name" value="Homodimeric domain of signal transducing histidine kinase"/>
    <property type="match status" value="1"/>
</dbReference>
<dbReference type="InterPro" id="IPR005467">
    <property type="entry name" value="His_kinase_dom"/>
</dbReference>
<dbReference type="CDD" id="cd00075">
    <property type="entry name" value="HATPase"/>
    <property type="match status" value="1"/>
</dbReference>
<dbReference type="PROSITE" id="PS50109">
    <property type="entry name" value="HIS_KIN"/>
    <property type="match status" value="1"/>
</dbReference>
<evidence type="ECO:0000259" key="14">
    <source>
        <dbReference type="PROSITE" id="PS50885"/>
    </source>
</evidence>
<dbReference type="PROSITE" id="PS50885">
    <property type="entry name" value="HAMP"/>
    <property type="match status" value="1"/>
</dbReference>
<accession>A0ABQ2LNP2</accession>
<dbReference type="SMART" id="SM00304">
    <property type="entry name" value="HAMP"/>
    <property type="match status" value="1"/>
</dbReference>
<comment type="catalytic activity">
    <reaction evidence="1">
        <text>ATP + protein L-histidine = ADP + protein N-phospho-L-histidine.</text>
        <dbReference type="EC" id="2.7.13.3"/>
    </reaction>
</comment>
<evidence type="ECO:0000256" key="1">
    <source>
        <dbReference type="ARBA" id="ARBA00000085"/>
    </source>
</evidence>
<keyword evidence="9" id="KW-0902">Two-component regulatory system</keyword>
<reference evidence="16" key="1">
    <citation type="journal article" date="2019" name="Int. J. Syst. Evol. Microbiol.">
        <title>The Global Catalogue of Microorganisms (GCM) 10K type strain sequencing project: providing services to taxonomists for standard genome sequencing and annotation.</title>
        <authorList>
            <consortium name="The Broad Institute Genomics Platform"/>
            <consortium name="The Broad Institute Genome Sequencing Center for Infectious Disease"/>
            <person name="Wu L."/>
            <person name="Ma J."/>
        </authorList>
    </citation>
    <scope>NUCLEOTIDE SEQUENCE [LARGE SCALE GENOMIC DNA]</scope>
    <source>
        <strain evidence="16">CGMCC 1.7064</strain>
    </source>
</reference>
<dbReference type="EC" id="2.7.13.3" evidence="3"/>
<keyword evidence="16" id="KW-1185">Reference proteome</keyword>
<sequence>MTGGPADPHHRMAKFRGDDVWEWGPEAADADESEPRSMSLTARLLFVQAIVLVVALAVVAATSLLLGPTMYINELFRQGHGRAARAIFQLDDVFRDVSLLSVTIGGLTAMVIATSVSFLITRRIRHSISEVGRAATRVASGEYDVRLEPSQLGSEFDDLTESFNDMAAKLNAIDQTRRQMLADLAHEMRTPLANLKGHLEGIEDGIVNLDDRTSGILAGQISRLEHLAQDMRSLTQAEEGMVHLRPDKQNPADVVVDVVAAAQQLATSRNVELAATMPSAFLAPVLMDRARMEQVLSNLVDNALRHTPAGGRVTVGLAESEGDVVFTVTDTGDGIPPEDLGRIFMRFYRVGEGREARPAGSGLGLAISKALVQAQGGTLTAASSGPGQGSEFTVRLARR</sequence>
<keyword evidence="6 12" id="KW-0812">Transmembrane</keyword>
<dbReference type="InterPro" id="IPR036097">
    <property type="entry name" value="HisK_dim/P_sf"/>
</dbReference>
<dbReference type="Gene3D" id="3.30.565.10">
    <property type="entry name" value="Histidine kinase-like ATPase, C-terminal domain"/>
    <property type="match status" value="1"/>
</dbReference>
<evidence type="ECO:0000256" key="10">
    <source>
        <dbReference type="ARBA" id="ARBA00023136"/>
    </source>
</evidence>
<feature type="transmembrane region" description="Helical" evidence="12">
    <location>
        <begin position="99"/>
        <end position="120"/>
    </location>
</feature>
<dbReference type="Gene3D" id="6.10.340.10">
    <property type="match status" value="1"/>
</dbReference>
<dbReference type="Proteomes" id="UP000642509">
    <property type="component" value="Unassembled WGS sequence"/>
</dbReference>
<dbReference type="GO" id="GO:0016301">
    <property type="term" value="F:kinase activity"/>
    <property type="evidence" value="ECO:0007669"/>
    <property type="project" value="UniProtKB-KW"/>
</dbReference>
<feature type="transmembrane region" description="Helical" evidence="12">
    <location>
        <begin position="44"/>
        <end position="66"/>
    </location>
</feature>
<dbReference type="InterPro" id="IPR036890">
    <property type="entry name" value="HATPase_C_sf"/>
</dbReference>
<evidence type="ECO:0000256" key="4">
    <source>
        <dbReference type="ARBA" id="ARBA00022553"/>
    </source>
</evidence>